<dbReference type="PROSITE" id="PS00893">
    <property type="entry name" value="NUDIX_BOX"/>
    <property type="match status" value="1"/>
</dbReference>
<dbReference type="SUPFAM" id="SSF55811">
    <property type="entry name" value="Nudix"/>
    <property type="match status" value="1"/>
</dbReference>
<evidence type="ECO:0000313" key="5">
    <source>
        <dbReference type="Proteomes" id="UP000243528"/>
    </source>
</evidence>
<dbReference type="Gene3D" id="3.90.79.10">
    <property type="entry name" value="Nucleoside Triphosphate Pyrophosphohydrolase"/>
    <property type="match status" value="1"/>
</dbReference>
<dbReference type="InterPro" id="IPR015797">
    <property type="entry name" value="NUDIX_hydrolase-like_dom_sf"/>
</dbReference>
<dbReference type="AlphaFoldDB" id="A0A2P8DPG1"/>
<keyword evidence="2" id="KW-0378">Hydrolase</keyword>
<sequence length="154" mass="16696">MPMSPYLRELRRSVGNELVLLPSVTVLPTDRDGRVLLVRLADTGRWGTVGGSVEVDEEPAAAAVREAREEAGVEVELTRLVAALGGPEFRITYPNGDQAAYVSIVYEARVLSGRPAPDHDETLAATWVPLDELGTVDLGDFARSTFRALGHLRT</sequence>
<reference evidence="4 5" key="1">
    <citation type="submission" date="2018-03" db="EMBL/GenBank/DDBJ databases">
        <title>Genomic Encyclopedia of Archaeal and Bacterial Type Strains, Phase II (KMG-II): from individual species to whole genera.</title>
        <authorList>
            <person name="Goeker M."/>
        </authorList>
    </citation>
    <scope>NUCLEOTIDE SEQUENCE [LARGE SCALE GENOMIC DNA]</scope>
    <source>
        <strain evidence="4 5">DSM 45211</strain>
    </source>
</reference>
<dbReference type="InterPro" id="IPR000086">
    <property type="entry name" value="NUDIX_hydrolase_dom"/>
</dbReference>
<dbReference type="InterPro" id="IPR020084">
    <property type="entry name" value="NUDIX_hydrolase_CS"/>
</dbReference>
<accession>A0A2P8DPG1</accession>
<dbReference type="PANTHER" id="PTHR43046:SF16">
    <property type="entry name" value="ADP-RIBOSE PYROPHOSPHATASE YJHB-RELATED"/>
    <property type="match status" value="1"/>
</dbReference>
<comment type="caution">
    <text evidence="4">The sequence shown here is derived from an EMBL/GenBank/DDBJ whole genome shotgun (WGS) entry which is preliminary data.</text>
</comment>
<dbReference type="GO" id="GO:0016787">
    <property type="term" value="F:hydrolase activity"/>
    <property type="evidence" value="ECO:0007669"/>
    <property type="project" value="UniProtKB-KW"/>
</dbReference>
<name>A0A2P8DPG1_9ACTN</name>
<feature type="domain" description="Nudix hydrolase" evidence="3">
    <location>
        <begin position="19"/>
        <end position="151"/>
    </location>
</feature>
<dbReference type="PROSITE" id="PS51462">
    <property type="entry name" value="NUDIX"/>
    <property type="match status" value="1"/>
</dbReference>
<protein>
    <submittedName>
        <fullName evidence="4">ADP-ribose pyrophosphatase YjhB (NUDIX family)</fullName>
    </submittedName>
</protein>
<evidence type="ECO:0000313" key="4">
    <source>
        <dbReference type="EMBL" id="PSK99102.1"/>
    </source>
</evidence>
<evidence type="ECO:0000259" key="3">
    <source>
        <dbReference type="PROSITE" id="PS51462"/>
    </source>
</evidence>
<evidence type="ECO:0000256" key="1">
    <source>
        <dbReference type="ARBA" id="ARBA00001946"/>
    </source>
</evidence>
<dbReference type="Pfam" id="PF00293">
    <property type="entry name" value="NUDIX"/>
    <property type="match status" value="1"/>
</dbReference>
<evidence type="ECO:0000256" key="2">
    <source>
        <dbReference type="ARBA" id="ARBA00022801"/>
    </source>
</evidence>
<dbReference type="PANTHER" id="PTHR43046">
    <property type="entry name" value="GDP-MANNOSE MANNOSYL HYDROLASE"/>
    <property type="match status" value="1"/>
</dbReference>
<comment type="cofactor">
    <cofactor evidence="1">
        <name>Mg(2+)</name>
        <dbReference type="ChEBI" id="CHEBI:18420"/>
    </cofactor>
</comment>
<proteinExistence type="predicted"/>
<dbReference type="EMBL" id="PYGE01000018">
    <property type="protein sequence ID" value="PSK99102.1"/>
    <property type="molecule type" value="Genomic_DNA"/>
</dbReference>
<organism evidence="4 5">
    <name type="scientific">Haloactinopolyspora alba</name>
    <dbReference type="NCBI Taxonomy" id="648780"/>
    <lineage>
        <taxon>Bacteria</taxon>
        <taxon>Bacillati</taxon>
        <taxon>Actinomycetota</taxon>
        <taxon>Actinomycetes</taxon>
        <taxon>Jiangellales</taxon>
        <taxon>Jiangellaceae</taxon>
        <taxon>Haloactinopolyspora</taxon>
    </lineage>
</organism>
<keyword evidence="5" id="KW-1185">Reference proteome</keyword>
<gene>
    <name evidence="4" type="ORF">CLV30_1183</name>
</gene>
<dbReference type="OrthoDB" id="9814308at2"/>
<dbReference type="Proteomes" id="UP000243528">
    <property type="component" value="Unassembled WGS sequence"/>
</dbReference>